<protein>
    <submittedName>
        <fullName evidence="1">Uncharacterized protein</fullName>
    </submittedName>
</protein>
<name>M2B1P0_9BACT</name>
<dbReference type="EMBL" id="ANMO01000025">
    <property type="protein sequence ID" value="EMB18837.1"/>
    <property type="molecule type" value="Genomic_DNA"/>
</dbReference>
<keyword evidence="2" id="KW-1185">Reference proteome</keyword>
<evidence type="ECO:0000313" key="2">
    <source>
        <dbReference type="Proteomes" id="UP000011529"/>
    </source>
</evidence>
<comment type="caution">
    <text evidence="1">The sequence shown here is derived from an EMBL/GenBank/DDBJ whole genome shotgun (WGS) entry which is preliminary data.</text>
</comment>
<organism evidence="1 2">
    <name type="scientific">Rhodopirellula europaea 6C</name>
    <dbReference type="NCBI Taxonomy" id="1263867"/>
    <lineage>
        <taxon>Bacteria</taxon>
        <taxon>Pseudomonadati</taxon>
        <taxon>Planctomycetota</taxon>
        <taxon>Planctomycetia</taxon>
        <taxon>Pirellulales</taxon>
        <taxon>Pirellulaceae</taxon>
        <taxon>Rhodopirellula</taxon>
    </lineage>
</organism>
<evidence type="ECO:0000313" key="1">
    <source>
        <dbReference type="EMBL" id="EMB18837.1"/>
    </source>
</evidence>
<proteinExistence type="predicted"/>
<dbReference type="Proteomes" id="UP000011529">
    <property type="component" value="Unassembled WGS sequence"/>
</dbReference>
<gene>
    <name evidence="1" type="ORF">RE6C_00470</name>
</gene>
<reference evidence="1" key="1">
    <citation type="submission" date="2012-11" db="EMBL/GenBank/DDBJ databases">
        <title>Permanent draft genomes of Rhodopirellula europaea strain SH398 and 6C.</title>
        <authorList>
            <person name="Richter M."/>
            <person name="Richter-Heitmann T."/>
            <person name="Frank C."/>
            <person name="Harder J."/>
            <person name="Glockner F.O."/>
        </authorList>
    </citation>
    <scope>NUCLEOTIDE SEQUENCE</scope>
    <source>
        <strain evidence="1">6C</strain>
    </source>
</reference>
<reference evidence="1" key="2">
    <citation type="journal article" date="2013" name="Mar. Genomics">
        <title>Expression of sulfatases in Rhodopirellula baltica and the diversity of sulfatases in the genus Rhodopirellula.</title>
        <authorList>
            <person name="Wegner C.E."/>
            <person name="Richter-Heitmann T."/>
            <person name="Klindworth A."/>
            <person name="Klockow C."/>
            <person name="Richter M."/>
            <person name="Achstetter T."/>
            <person name="Glockner F.O."/>
            <person name="Harder J."/>
        </authorList>
    </citation>
    <scope>NUCLEOTIDE SEQUENCE [LARGE SCALE GENOMIC DNA]</scope>
    <source>
        <strain evidence="1">6C</strain>
    </source>
</reference>
<accession>M2B1P0</accession>
<dbReference type="AlphaFoldDB" id="M2B1P0"/>
<sequence length="42" mass="4922">MFLVGGPCLASHWVCRCQQWLQNPKGVKAETRFTPQNTLYRR</sequence>